<accession>T5A4T4</accession>
<reference evidence="2 3" key="1">
    <citation type="journal article" date="2013" name="Chin. Sci. Bull.">
        <title>Genome survey uncovers the secrets of sex and lifestyle in caterpillar fungus.</title>
        <authorList>
            <person name="Hu X."/>
            <person name="Zhang Y."/>
            <person name="Xiao G."/>
            <person name="Zheng P."/>
            <person name="Xia Y."/>
            <person name="Zhang X."/>
            <person name="St Leger R.J."/>
            <person name="Liu X."/>
            <person name="Wang C."/>
        </authorList>
    </citation>
    <scope>NUCLEOTIDE SEQUENCE [LARGE SCALE GENOMIC DNA]</scope>
    <source>
        <strain evidence="3">Co18 / CGMCC 3.14243</strain>
        <tissue evidence="2">Fruit-body</tissue>
    </source>
</reference>
<dbReference type="GO" id="GO:0006396">
    <property type="term" value="P:RNA processing"/>
    <property type="evidence" value="ECO:0007669"/>
    <property type="project" value="InterPro"/>
</dbReference>
<evidence type="ECO:0000256" key="1">
    <source>
        <dbReference type="SAM" id="MobiDB-lite"/>
    </source>
</evidence>
<gene>
    <name evidence="2" type="ORF">OCS_06877</name>
</gene>
<dbReference type="EMBL" id="KE660090">
    <property type="protein sequence ID" value="EQK97410.1"/>
    <property type="molecule type" value="Genomic_DNA"/>
</dbReference>
<dbReference type="Proteomes" id="UP000019374">
    <property type="component" value="Unassembled WGS sequence"/>
</dbReference>
<proteinExistence type="predicted"/>
<dbReference type="eggNOG" id="ENOG502SC64">
    <property type="taxonomic scope" value="Eukaryota"/>
</dbReference>
<feature type="compositionally biased region" description="Low complexity" evidence="1">
    <location>
        <begin position="168"/>
        <end position="192"/>
    </location>
</feature>
<evidence type="ECO:0000313" key="2">
    <source>
        <dbReference type="EMBL" id="EQK97410.1"/>
    </source>
</evidence>
<dbReference type="Pfam" id="PF04032">
    <property type="entry name" value="Rpr2"/>
    <property type="match status" value="1"/>
</dbReference>
<dbReference type="OrthoDB" id="438080at2759"/>
<evidence type="ECO:0000313" key="3">
    <source>
        <dbReference type="Proteomes" id="UP000019374"/>
    </source>
</evidence>
<feature type="compositionally biased region" description="Basic and acidic residues" evidence="1">
    <location>
        <begin position="141"/>
        <end position="150"/>
    </location>
</feature>
<dbReference type="AlphaFoldDB" id="T5A4T4"/>
<feature type="compositionally biased region" description="Low complexity" evidence="1">
    <location>
        <begin position="130"/>
        <end position="140"/>
    </location>
</feature>
<feature type="region of interest" description="Disordered" evidence="1">
    <location>
        <begin position="117"/>
        <end position="192"/>
    </location>
</feature>
<dbReference type="HOGENOM" id="CLU_081044_0_0_1"/>
<name>T5A4T4_OPHSC</name>
<organism evidence="2 3">
    <name type="scientific">Ophiocordyceps sinensis (strain Co18 / CGMCC 3.14243)</name>
    <name type="common">Yarsagumba caterpillar fungus</name>
    <name type="synonym">Hirsutella sinensis</name>
    <dbReference type="NCBI Taxonomy" id="911162"/>
    <lineage>
        <taxon>Eukaryota</taxon>
        <taxon>Fungi</taxon>
        <taxon>Dikarya</taxon>
        <taxon>Ascomycota</taxon>
        <taxon>Pezizomycotina</taxon>
        <taxon>Sordariomycetes</taxon>
        <taxon>Hypocreomycetidae</taxon>
        <taxon>Hypocreales</taxon>
        <taxon>Ophiocordycipitaceae</taxon>
        <taxon>Ophiocordyceps</taxon>
    </lineage>
</organism>
<dbReference type="InterPro" id="IPR007175">
    <property type="entry name" value="Rpr2/Snm1/Rpp21"/>
</dbReference>
<sequence length="192" mass="20716">MTSSQLTASLDFLTDAAHLLRGAAPETSAHLMRHRADLVSHANVPQHELRQQHVCSACGHIMMPGQGGTRVKLETCKARQGRAAGTRKNASREAPTRTKILTCGRCQRLTKINLAAPEKSVRRRKGTRPAAGQATTTATAKKTDLSDAPKKTANATSKQRAKNRKAGLQALLSQQQQQASASSLTLADFMRK</sequence>
<protein>
    <submittedName>
        <fullName evidence="2">DUF866 domain protein</fullName>
    </submittedName>
</protein>